<dbReference type="RefSeq" id="WP_000773767.1">
    <property type="nucleotide sequence ID" value="NZ_CP186594.1"/>
</dbReference>
<dbReference type="PANTHER" id="PTHR35580:SF1">
    <property type="entry name" value="PHYTASE-LIKE DOMAIN-CONTAINING PROTEIN"/>
    <property type="match status" value="1"/>
</dbReference>
<accession>A0AA41BJ54</accession>
<dbReference type="Proteomes" id="UP000644282">
    <property type="component" value="Unassembled WGS sequence"/>
</dbReference>
<dbReference type="SUPFAM" id="SSF101898">
    <property type="entry name" value="NHL repeat"/>
    <property type="match status" value="1"/>
</dbReference>
<dbReference type="PANTHER" id="PTHR35580">
    <property type="entry name" value="CELL SURFACE GLYCOPROTEIN (S-LAYER PROTEIN)-LIKE PROTEIN"/>
    <property type="match status" value="1"/>
</dbReference>
<dbReference type="InterPro" id="IPR011042">
    <property type="entry name" value="6-blade_b-propeller_TolB-like"/>
</dbReference>
<reference evidence="1" key="1">
    <citation type="submission" date="2020-10" db="EMBL/GenBank/DDBJ databases">
        <title>New Zealand Leptospira genomics.</title>
        <authorList>
            <person name="Wilkinson D.A."/>
            <person name="Nisa S."/>
            <person name="Moinet M."/>
            <person name="Benschop J."/>
        </authorList>
    </citation>
    <scope>NUCLEOTIDE SEQUENCE</scope>
    <source>
        <strain evidence="1">ESR8</strain>
    </source>
</reference>
<dbReference type="Gene3D" id="2.120.10.30">
    <property type="entry name" value="TolB, C-terminal domain"/>
    <property type="match status" value="1"/>
</dbReference>
<dbReference type="InterPro" id="IPR052918">
    <property type="entry name" value="Motility_Chemotaxis_Reg"/>
</dbReference>
<evidence type="ECO:0000313" key="1">
    <source>
        <dbReference type="EMBL" id="MBE8430503.1"/>
    </source>
</evidence>
<comment type="caution">
    <text evidence="1">The sequence shown here is derived from an EMBL/GenBank/DDBJ whole genome shotgun (WGS) entry which is preliminary data.</text>
</comment>
<name>A0AA41BJ54_LEPIR</name>
<gene>
    <name evidence="1" type="ORF">IQB77_11650</name>
</gene>
<dbReference type="InterPro" id="IPR010620">
    <property type="entry name" value="SBBP_repeat"/>
</dbReference>
<organism evidence="1 2">
    <name type="scientific">Leptospira interrogans serovar Pomona</name>
    <dbReference type="NCBI Taxonomy" id="44276"/>
    <lineage>
        <taxon>Bacteria</taxon>
        <taxon>Pseudomonadati</taxon>
        <taxon>Spirochaetota</taxon>
        <taxon>Spirochaetia</taxon>
        <taxon>Leptospirales</taxon>
        <taxon>Leptospiraceae</taxon>
        <taxon>Leptospira</taxon>
    </lineage>
</organism>
<dbReference type="AlphaFoldDB" id="A0AA41BJ54"/>
<sequence length="464" mass="48911">MKLNLGFVVFYILFSAYNCLSYECYSLDYTCNPQSLLINSSSLNEDNVNHSNPGETFSNSGTRQWTRLLGVAGAFTTAYGITSDSLGNVYTTGMTSGNLDGQALSGTQDLFVTKYDGNGNKQWTRLLGVAGIQTSARGITSDNLGNVYTTGTTFGNLDGQALSGTQDLFVTKYDGSGNKQWTRLLGVAGATTQANGISRDIFNNLHVSGYTLGNLDGQALSGIQDLFVTKYDTGGNKQWTRLLGVAGQITQANGVAFDSSGNIYLTGRTSGNLDGQALSGIQDLFVTKYDTGGNKQWTRLLGVAGVSTTAYGITSDSLGNVYTTGVTSGNLDGQALSGTQDLFVTKYDTGGNRQWTRLLGVAGQITQANGIASDSSGNTYLTGRTSGSLDGQALSGTQDLFVTKYDSGGNKQWTRLLGIAGVSTTAYGITSDSLGDLYSTGITSGNLDGQILTGTQDLFVLKYR</sequence>
<proteinExistence type="predicted"/>
<dbReference type="Pfam" id="PF06739">
    <property type="entry name" value="SBBP"/>
    <property type="match status" value="7"/>
</dbReference>
<protein>
    <submittedName>
        <fullName evidence="1">SBBP repeat-containing protein</fullName>
    </submittedName>
</protein>
<evidence type="ECO:0000313" key="2">
    <source>
        <dbReference type="Proteomes" id="UP000644282"/>
    </source>
</evidence>
<dbReference type="EMBL" id="JADDXF010000019">
    <property type="protein sequence ID" value="MBE8430503.1"/>
    <property type="molecule type" value="Genomic_DNA"/>
</dbReference>